<dbReference type="InterPro" id="IPR002205">
    <property type="entry name" value="Topo_IIA_dom_A"/>
</dbReference>
<evidence type="ECO:0000256" key="6">
    <source>
        <dbReference type="ARBA" id="ARBA00023029"/>
    </source>
</evidence>
<dbReference type="GO" id="GO:0000712">
    <property type="term" value="P:resolution of meiotic recombination intermediates"/>
    <property type="evidence" value="ECO:0007669"/>
    <property type="project" value="TreeGrafter"/>
</dbReference>
<dbReference type="GO" id="GO:0003677">
    <property type="term" value="F:DNA binding"/>
    <property type="evidence" value="ECO:0007669"/>
    <property type="project" value="UniProtKB-UniRule"/>
</dbReference>
<keyword evidence="4" id="KW-0547">Nucleotide-binding</keyword>
<evidence type="ECO:0000256" key="4">
    <source>
        <dbReference type="ARBA" id="ARBA00022741"/>
    </source>
</evidence>
<keyword evidence="6 9" id="KW-0799">Topoisomerase</keyword>
<comment type="catalytic activity">
    <reaction evidence="1 9">
        <text>ATP-dependent breakage, passage and rejoining of double-stranded DNA.</text>
        <dbReference type="EC" id="5.6.2.2"/>
    </reaction>
</comment>
<feature type="domain" description="Topo IIA-type catalytic" evidence="10">
    <location>
        <begin position="8"/>
        <end position="264"/>
    </location>
</feature>
<evidence type="ECO:0000256" key="3">
    <source>
        <dbReference type="ARBA" id="ARBA00012895"/>
    </source>
</evidence>
<dbReference type="InterPro" id="IPR013758">
    <property type="entry name" value="Topo_IIA_A/C_ab"/>
</dbReference>
<protein>
    <recommendedName>
        <fullName evidence="3">DNA topoisomerase (ATP-hydrolyzing)</fullName>
        <ecNumber evidence="3">5.6.2.2</ecNumber>
    </recommendedName>
</protein>
<evidence type="ECO:0000313" key="12">
    <source>
        <dbReference type="Proteomes" id="UP000053780"/>
    </source>
</evidence>
<dbReference type="Gene3D" id="3.30.1360.40">
    <property type="match status" value="1"/>
</dbReference>
<dbReference type="PRINTS" id="PR01158">
    <property type="entry name" value="TOPISMRASEII"/>
</dbReference>
<evidence type="ECO:0000256" key="1">
    <source>
        <dbReference type="ARBA" id="ARBA00000185"/>
    </source>
</evidence>
<dbReference type="PANTHER" id="PTHR10169">
    <property type="entry name" value="DNA TOPOISOMERASE/GYRASE"/>
    <property type="match status" value="1"/>
</dbReference>
<dbReference type="Proteomes" id="UP000053780">
    <property type="component" value="Unassembled WGS sequence"/>
</dbReference>
<dbReference type="GO" id="GO:0005524">
    <property type="term" value="F:ATP binding"/>
    <property type="evidence" value="ECO:0007669"/>
    <property type="project" value="UniProtKB-KW"/>
</dbReference>
<dbReference type="OrthoDB" id="276498at2759"/>
<dbReference type="HOGENOM" id="CLU_068375_0_0_1"/>
<gene>
    <name evidence="11" type="ORF">NAPIS_ORF00843</name>
</gene>
<dbReference type="SUPFAM" id="SSF56719">
    <property type="entry name" value="Type II DNA topoisomerase"/>
    <property type="match status" value="1"/>
</dbReference>
<name>T0MKQ6_9MICR</name>
<dbReference type="PROSITE" id="PS52040">
    <property type="entry name" value="TOPO_IIA"/>
    <property type="match status" value="1"/>
</dbReference>
<organism evidence="11 12">
    <name type="scientific">Vairimorpha apis BRL 01</name>
    <dbReference type="NCBI Taxonomy" id="1037528"/>
    <lineage>
        <taxon>Eukaryota</taxon>
        <taxon>Fungi</taxon>
        <taxon>Fungi incertae sedis</taxon>
        <taxon>Microsporidia</taxon>
        <taxon>Nosematidae</taxon>
        <taxon>Vairimorpha</taxon>
    </lineage>
</organism>
<comment type="cofactor">
    <cofactor evidence="2">
        <name>Mg(2+)</name>
        <dbReference type="ChEBI" id="CHEBI:18420"/>
    </cofactor>
</comment>
<dbReference type="SMART" id="SM00434">
    <property type="entry name" value="TOP4c"/>
    <property type="match status" value="1"/>
</dbReference>
<accession>T0MKQ6</accession>
<dbReference type="PANTHER" id="PTHR10169:SF38">
    <property type="entry name" value="DNA TOPOISOMERASE 2"/>
    <property type="match status" value="1"/>
</dbReference>
<feature type="active site" description="O-(5'-phospho-DNA)-tyrosine intermediate" evidence="9">
    <location>
        <position position="98"/>
    </location>
</feature>
<dbReference type="FunFam" id="3.90.199.10:FF:000002">
    <property type="entry name" value="DNA topoisomerase 2"/>
    <property type="match status" value="1"/>
</dbReference>
<dbReference type="GO" id="GO:0000819">
    <property type="term" value="P:sister chromatid segregation"/>
    <property type="evidence" value="ECO:0007669"/>
    <property type="project" value="TreeGrafter"/>
</dbReference>
<evidence type="ECO:0000256" key="8">
    <source>
        <dbReference type="ARBA" id="ARBA00023235"/>
    </source>
</evidence>
<keyword evidence="12" id="KW-1185">Reference proteome</keyword>
<dbReference type="InterPro" id="IPR013760">
    <property type="entry name" value="Topo_IIA-like_dom_sf"/>
</dbReference>
<dbReference type="GO" id="GO:0006265">
    <property type="term" value="P:DNA topological change"/>
    <property type="evidence" value="ECO:0007669"/>
    <property type="project" value="UniProtKB-UniRule"/>
</dbReference>
<dbReference type="InterPro" id="IPR050634">
    <property type="entry name" value="DNA_Topoisomerase_II"/>
</dbReference>
<dbReference type="Gene3D" id="3.90.199.10">
    <property type="entry name" value="Topoisomerase II, domain 5"/>
    <property type="match status" value="1"/>
</dbReference>
<evidence type="ECO:0000256" key="7">
    <source>
        <dbReference type="ARBA" id="ARBA00023125"/>
    </source>
</evidence>
<dbReference type="InterPro" id="IPR001154">
    <property type="entry name" value="TopoII_euk"/>
</dbReference>
<keyword evidence="8 9" id="KW-0413">Isomerase</keyword>
<dbReference type="Pfam" id="PF00521">
    <property type="entry name" value="DNA_topoisoIV"/>
    <property type="match status" value="1"/>
</dbReference>
<reference evidence="11 12" key="1">
    <citation type="journal article" date="2013" name="BMC Genomics">
        <title>Genome sequencing and comparative genomics of honey bee microsporidia, Nosema apis reveal novel insights into host-parasite interactions.</title>
        <authorList>
            <person name="Chen Yp."/>
            <person name="Pettis J.S."/>
            <person name="Zhao Y."/>
            <person name="Liu X."/>
            <person name="Tallon L.J."/>
            <person name="Sadzewicz L.D."/>
            <person name="Li R."/>
            <person name="Zheng H."/>
            <person name="Huang S."/>
            <person name="Zhang X."/>
            <person name="Hamilton M.C."/>
            <person name="Pernal S.F."/>
            <person name="Melathopoulos A.P."/>
            <person name="Yan X."/>
            <person name="Evans J.D."/>
        </authorList>
    </citation>
    <scope>NUCLEOTIDE SEQUENCE [LARGE SCALE GENOMIC DNA]</scope>
    <source>
        <strain evidence="11 12">BRL 01</strain>
    </source>
</reference>
<keyword evidence="5" id="KW-0067">ATP-binding</keyword>
<dbReference type="GO" id="GO:0005634">
    <property type="term" value="C:nucleus"/>
    <property type="evidence" value="ECO:0007669"/>
    <property type="project" value="TreeGrafter"/>
</dbReference>
<sequence>MADNIRSIPSVVDGFKPGQRKIIFTCFKTDLRKEVKVNILSGTVGASSQYHHGEVSLHSTIIGLAHDFVGSNNINLLLPIGQFGSRLQGGKDSAAARYLNTKLNALSRLIFHKSDDMILNYLNEENLSIEPEYYVPIIPMILINGADGIGTGWSTNIPNYNPKDVIKNIRKMLDDQPLEEMIPYYRNFIGSIKKIESGRFQIDGVWEEEDGEVIISELPIGQWTSVFTAYLDDLASKNIIDGYTSQSSDKTVNLKVQLREKKLI</sequence>
<proteinExistence type="predicted"/>
<dbReference type="EMBL" id="KE647120">
    <property type="protein sequence ID" value="EQB61580.1"/>
    <property type="molecule type" value="Genomic_DNA"/>
</dbReference>
<evidence type="ECO:0000256" key="5">
    <source>
        <dbReference type="ARBA" id="ARBA00022840"/>
    </source>
</evidence>
<dbReference type="GO" id="GO:0003918">
    <property type="term" value="F:DNA topoisomerase type II (double strand cut, ATP-hydrolyzing) activity"/>
    <property type="evidence" value="ECO:0007669"/>
    <property type="project" value="UniProtKB-EC"/>
</dbReference>
<evidence type="ECO:0000256" key="9">
    <source>
        <dbReference type="PROSITE-ProRule" id="PRU01384"/>
    </source>
</evidence>
<keyword evidence="7 9" id="KW-0238">DNA-binding</keyword>
<evidence type="ECO:0000259" key="10">
    <source>
        <dbReference type="PROSITE" id="PS52040"/>
    </source>
</evidence>
<dbReference type="AlphaFoldDB" id="T0MKQ6"/>
<dbReference type="EC" id="5.6.2.2" evidence="3"/>
<dbReference type="VEuPathDB" id="MicrosporidiaDB:NAPIS_ORF00843"/>
<evidence type="ECO:0000256" key="2">
    <source>
        <dbReference type="ARBA" id="ARBA00001946"/>
    </source>
</evidence>
<evidence type="ECO:0000313" key="11">
    <source>
        <dbReference type="EMBL" id="EQB61580.1"/>
    </source>
</evidence>